<dbReference type="OrthoDB" id="2626815at2"/>
<sequence length="85" mass="9825">MKDILNKYCVKTFGVSGAIKEIGLVKKVAGRTIHVDWGMKVWIYQNKDFQWIPISKEELEAKYRKHKFTEEALKRAAALGIEVND</sequence>
<dbReference type="AlphaFoldDB" id="A0A3Q8X6N9"/>
<proteinExistence type="predicted"/>
<keyword evidence="2" id="KW-1185">Reference proteome</keyword>
<organism evidence="1 2">
    <name type="scientific">Paenibacillus albus</name>
    <dbReference type="NCBI Taxonomy" id="2495582"/>
    <lineage>
        <taxon>Bacteria</taxon>
        <taxon>Bacillati</taxon>
        <taxon>Bacillota</taxon>
        <taxon>Bacilli</taxon>
        <taxon>Bacillales</taxon>
        <taxon>Paenibacillaceae</taxon>
        <taxon>Paenibacillus</taxon>
    </lineage>
</organism>
<dbReference type="KEGG" id="palb:EJC50_10545"/>
<dbReference type="EMBL" id="CP034437">
    <property type="protein sequence ID" value="AZN40041.1"/>
    <property type="molecule type" value="Genomic_DNA"/>
</dbReference>
<dbReference type="RefSeq" id="WP_126015214.1">
    <property type="nucleotide sequence ID" value="NZ_CP034437.1"/>
</dbReference>
<dbReference type="Proteomes" id="UP000272528">
    <property type="component" value="Chromosome"/>
</dbReference>
<evidence type="ECO:0000313" key="1">
    <source>
        <dbReference type="EMBL" id="AZN40041.1"/>
    </source>
</evidence>
<name>A0A3Q8X6N9_9BACL</name>
<reference evidence="2" key="1">
    <citation type="submission" date="2018-12" db="EMBL/GenBank/DDBJ databases">
        <title>Genome sequence of Peanibacillus sp.</title>
        <authorList>
            <person name="Subramani G."/>
            <person name="Srinivasan S."/>
            <person name="Kim M.K."/>
        </authorList>
    </citation>
    <scope>NUCLEOTIDE SEQUENCE [LARGE SCALE GENOMIC DNA]</scope>
    <source>
        <strain evidence="2">18JY67-1</strain>
    </source>
</reference>
<accession>A0A3Q8X6N9</accession>
<evidence type="ECO:0000313" key="2">
    <source>
        <dbReference type="Proteomes" id="UP000272528"/>
    </source>
</evidence>
<protein>
    <submittedName>
        <fullName evidence="1">Uncharacterized protein</fullName>
    </submittedName>
</protein>
<gene>
    <name evidence="1" type="ORF">EJC50_10545</name>
</gene>